<gene>
    <name evidence="2" type="ORF">PACLA_8A020791</name>
</gene>
<dbReference type="InterPro" id="IPR000421">
    <property type="entry name" value="FA58C"/>
</dbReference>
<dbReference type="PROSITE" id="PS50022">
    <property type="entry name" value="FA58C_3"/>
    <property type="match status" value="3"/>
</dbReference>
<evidence type="ECO:0000313" key="2">
    <source>
        <dbReference type="EMBL" id="CAB4005420.1"/>
    </source>
</evidence>
<dbReference type="PANTHER" id="PTHR24543:SF325">
    <property type="entry name" value="F5_8 TYPE C DOMAIN-CONTAINING PROTEIN"/>
    <property type="match status" value="1"/>
</dbReference>
<dbReference type="SUPFAM" id="SSF49785">
    <property type="entry name" value="Galactose-binding domain-like"/>
    <property type="match status" value="3"/>
</dbReference>
<dbReference type="PROSITE" id="PS01286">
    <property type="entry name" value="FA58C_2"/>
    <property type="match status" value="1"/>
</dbReference>
<dbReference type="SMART" id="SM00231">
    <property type="entry name" value="FA58C"/>
    <property type="match status" value="3"/>
</dbReference>
<dbReference type="CDD" id="cd00057">
    <property type="entry name" value="FA58C"/>
    <property type="match status" value="3"/>
</dbReference>
<evidence type="ECO:0000256" key="1">
    <source>
        <dbReference type="ARBA" id="ARBA00023157"/>
    </source>
</evidence>
<dbReference type="PROSITE" id="PS01285">
    <property type="entry name" value="FA58C_1"/>
    <property type="match status" value="3"/>
</dbReference>
<dbReference type="Pfam" id="PF00754">
    <property type="entry name" value="F5_F8_type_C"/>
    <property type="match status" value="3"/>
</dbReference>
<sequence>MNTAKCILLLFVGIFFSDSVVECTSSSSNIVTDKNQVCSKPKELGMRNGLISDSQISASSQWDSNHSPSNSRLFYAPHNGRTGAWSSKTNDINQWLQIDFKRLTAIVGVSTQGRAGHTQFVKSYTLSYSQDGSVFQSYTSNGLLKVFTGNSDTDTVVDHSLPTAIIAKYIRVHPKTWHNHISMRVEFNGCYIDCTNPGKLGLENGRIRDRQVRASSNYDSNHRAQNGRLNFIAHNGRTGAWSAKYNNVNQWLEVDLEQLVVITGISTQGRADSCCNQFVKTYIISYSMDGVVFQAYKEQNQIKVFSGNTNKYLVVHHDFSSPILARYIRVQPKTWNGHISLRMELFGCYKDCANDTKDLGIHSGNIQVSQITASSQWDSNHGPNNARLFFTARNGRTGAWSTRPNNLNQWLQVDFKGQTVVVGISTQGREDAGSQWVTTYMLYYSINGVSFFPYKNVGQVKVFNGNTDKHSVVHNAISPAIVARYIRLEPKSWNGHISLRVEFYGC</sequence>
<protein>
    <submittedName>
        <fullName evidence="2">Uncharacterized protein</fullName>
    </submittedName>
</protein>
<name>A0A6S7HQ95_PARCT</name>
<dbReference type="InterPro" id="IPR008979">
    <property type="entry name" value="Galactose-bd-like_sf"/>
</dbReference>
<dbReference type="FunFam" id="2.60.120.260:FF:000016">
    <property type="entry name" value="Contactin-associated protein-like 4 isoform 1"/>
    <property type="match status" value="2"/>
</dbReference>
<proteinExistence type="predicted"/>
<accession>A0A6S7HQ95</accession>
<evidence type="ECO:0000313" key="3">
    <source>
        <dbReference type="Proteomes" id="UP001152795"/>
    </source>
</evidence>
<dbReference type="FunFam" id="2.60.120.260:FF:000002">
    <property type="entry name" value="Coagulation factor VIII"/>
    <property type="match status" value="1"/>
</dbReference>
<reference evidence="2" key="1">
    <citation type="submission" date="2020-04" db="EMBL/GenBank/DDBJ databases">
        <authorList>
            <person name="Alioto T."/>
            <person name="Alioto T."/>
            <person name="Gomez Garrido J."/>
        </authorList>
    </citation>
    <scope>NUCLEOTIDE SEQUENCE</scope>
    <source>
        <strain evidence="2">A484AB</strain>
    </source>
</reference>
<dbReference type="AlphaFoldDB" id="A0A6S7HQ95"/>
<keyword evidence="1" id="KW-1015">Disulfide bond</keyword>
<dbReference type="OrthoDB" id="10046852at2759"/>
<dbReference type="Gene3D" id="2.60.120.260">
    <property type="entry name" value="Galactose-binding domain-like"/>
    <property type="match status" value="3"/>
</dbReference>
<organism evidence="2 3">
    <name type="scientific">Paramuricea clavata</name>
    <name type="common">Red gorgonian</name>
    <name type="synonym">Violescent sea-whip</name>
    <dbReference type="NCBI Taxonomy" id="317549"/>
    <lineage>
        <taxon>Eukaryota</taxon>
        <taxon>Metazoa</taxon>
        <taxon>Cnidaria</taxon>
        <taxon>Anthozoa</taxon>
        <taxon>Octocorallia</taxon>
        <taxon>Malacalcyonacea</taxon>
        <taxon>Plexauridae</taxon>
        <taxon>Paramuricea</taxon>
    </lineage>
</organism>
<dbReference type="PANTHER" id="PTHR24543">
    <property type="entry name" value="MULTICOPPER OXIDASE-RELATED"/>
    <property type="match status" value="1"/>
</dbReference>
<dbReference type="EMBL" id="CACRXK020005197">
    <property type="protein sequence ID" value="CAB4005420.1"/>
    <property type="molecule type" value="Genomic_DNA"/>
</dbReference>
<keyword evidence="3" id="KW-1185">Reference proteome</keyword>
<comment type="caution">
    <text evidence="2">The sequence shown here is derived from an EMBL/GenBank/DDBJ whole genome shotgun (WGS) entry which is preliminary data.</text>
</comment>
<dbReference type="Proteomes" id="UP001152795">
    <property type="component" value="Unassembled WGS sequence"/>
</dbReference>